<evidence type="ECO:0000259" key="5">
    <source>
        <dbReference type="Pfam" id="PF04717"/>
    </source>
</evidence>
<comment type="caution">
    <text evidence="7">The sequence shown here is derived from an EMBL/GenBank/DDBJ whole genome shotgun (WGS) entry which is preliminary data.</text>
</comment>
<dbReference type="Gene3D" id="2.40.50.230">
    <property type="entry name" value="Gp5 N-terminal domain"/>
    <property type="match status" value="1"/>
</dbReference>
<evidence type="ECO:0000313" key="8">
    <source>
        <dbReference type="Proteomes" id="UP001566331"/>
    </source>
</evidence>
<accession>A0ABV4HUK1</accession>
<dbReference type="SUPFAM" id="SSF69255">
    <property type="entry name" value="gp5 N-terminal domain-like"/>
    <property type="match status" value="1"/>
</dbReference>
<dbReference type="PANTHER" id="PTHR32305">
    <property type="match status" value="1"/>
</dbReference>
<keyword evidence="8" id="KW-1185">Reference proteome</keyword>
<dbReference type="RefSeq" id="WP_370566074.1">
    <property type="nucleotide sequence ID" value="NZ_JBFWIC010000017.1"/>
</dbReference>
<evidence type="ECO:0000313" key="7">
    <source>
        <dbReference type="EMBL" id="MEZ0475476.1"/>
    </source>
</evidence>
<dbReference type="NCBIfam" id="TIGR01646">
    <property type="entry name" value="vgr_GE"/>
    <property type="match status" value="1"/>
</dbReference>
<dbReference type="InterPro" id="IPR017847">
    <property type="entry name" value="T6SS_RhsGE_Vgr_subset"/>
</dbReference>
<dbReference type="PANTHER" id="PTHR32305:SF15">
    <property type="entry name" value="PROTEIN RHSA-RELATED"/>
    <property type="match status" value="1"/>
</dbReference>
<feature type="compositionally biased region" description="Low complexity" evidence="4">
    <location>
        <begin position="624"/>
        <end position="633"/>
    </location>
</feature>
<comment type="similarity">
    <text evidence="2">Belongs to the VgrG protein family.</text>
</comment>
<gene>
    <name evidence="7" type="ORF">AB6713_12760</name>
</gene>
<protein>
    <submittedName>
        <fullName evidence="7">Type VI secretion system Vgr family protein</fullName>
    </submittedName>
</protein>
<dbReference type="InterPro" id="IPR054030">
    <property type="entry name" value="Gp5_Vgr_C"/>
</dbReference>
<dbReference type="Gene3D" id="4.10.220.110">
    <property type="match status" value="1"/>
</dbReference>
<dbReference type="Gene3D" id="2.30.110.50">
    <property type="match status" value="1"/>
</dbReference>
<dbReference type="Pfam" id="PF04717">
    <property type="entry name" value="Phage_base_V"/>
    <property type="match status" value="1"/>
</dbReference>
<dbReference type="EMBL" id="JBFWIC010000017">
    <property type="protein sequence ID" value="MEZ0475476.1"/>
    <property type="molecule type" value="Genomic_DNA"/>
</dbReference>
<dbReference type="SUPFAM" id="SSF69349">
    <property type="entry name" value="Phage fibre proteins"/>
    <property type="match status" value="1"/>
</dbReference>
<feature type="domain" description="Gp5/Type VI secretion system Vgr C-terminal trimerisation" evidence="6">
    <location>
        <begin position="465"/>
        <end position="571"/>
    </location>
</feature>
<dbReference type="InterPro" id="IPR006531">
    <property type="entry name" value="Gp5/Vgr_OB"/>
</dbReference>
<proteinExistence type="inferred from homology"/>
<sequence>MFVLNTPLGEDVLLIHEMEGSETLSRPYAFKFKLVSERPDIRPDELIGKRATLRVETWDGGRFWAGIVSRFLHTGRVRAPEGAEGELFGYECDLLPWLWQLLQHEDSRIFQDQTIPEIVEAIFADFGFTDYGLQLSGEHPPQTYCVQYRETNYDFISRLLERAGIYYFFRHEPEAEQLILTDNRDHNPQLDPDVIPFHDEAMAEDYDSVTRLMRREQTHTGRFVLRDYDFERPGPGTELEVTIDTVVHLPDIDNHERFVHPGGYVERERGEALARVMMEAEEAGHETLDGESRVRILTAGHKFTLTDHVDDTFNTEYLLTSVQHSGTNNLGLGRPSGYKNSFSCIPHAVQYRAPLTTPRARVHGPQTAAVVGPAGEEIHTDKYGRVKVKFRWDRTQEANDKSSCWLRVAQMWAGKQWGTMFIPRMGMEVLVDFLEGDPDQPIVVGCLYNGENMPPYPLPAEATKSTFKTYSSKGGGGFNELRFEDKKGSEQLFVHAERNQDNRVKNDSLEWIGKNRHLIVDGDQLEKVGGDKHLTIKGDQNEKVEGTVSLNAGVDLQQKVGIKHALDAGMEIHLKAGVNLVLESGASLTLKVGGNFINLNPAGVFIQGTMVMLNAGGSAGSGAGCSPTAPKAPAEADKAKPGEVMESRSAGSRPSALGPQAATLTEAAKSGVPFCEKCEAAKKAREAEQA</sequence>
<dbReference type="InterPro" id="IPR006533">
    <property type="entry name" value="T6SS_Vgr_RhsGE"/>
</dbReference>
<evidence type="ECO:0000256" key="1">
    <source>
        <dbReference type="ARBA" id="ARBA00004613"/>
    </source>
</evidence>
<dbReference type="InterPro" id="IPR037026">
    <property type="entry name" value="Vgr_OB-fold_dom_sf"/>
</dbReference>
<name>A0ABV4HUK1_9GAMM</name>
<evidence type="ECO:0000259" key="6">
    <source>
        <dbReference type="Pfam" id="PF22178"/>
    </source>
</evidence>
<feature type="region of interest" description="Disordered" evidence="4">
    <location>
        <begin position="619"/>
        <end position="663"/>
    </location>
</feature>
<dbReference type="NCBIfam" id="TIGR03361">
    <property type="entry name" value="VI_Rhs_Vgr"/>
    <property type="match status" value="1"/>
</dbReference>
<dbReference type="Proteomes" id="UP001566331">
    <property type="component" value="Unassembled WGS sequence"/>
</dbReference>
<dbReference type="Gene3D" id="3.55.50.10">
    <property type="entry name" value="Baseplate protein-like domains"/>
    <property type="match status" value="1"/>
</dbReference>
<dbReference type="Pfam" id="PF05954">
    <property type="entry name" value="Phage_GPD"/>
    <property type="match status" value="1"/>
</dbReference>
<evidence type="ECO:0000256" key="3">
    <source>
        <dbReference type="ARBA" id="ARBA00022525"/>
    </source>
</evidence>
<evidence type="ECO:0000256" key="4">
    <source>
        <dbReference type="SAM" id="MobiDB-lite"/>
    </source>
</evidence>
<comment type="subcellular location">
    <subcellularLocation>
        <location evidence="1">Secreted</location>
    </subcellularLocation>
</comment>
<feature type="domain" description="Gp5/Type VI secretion system Vgr protein OB-fold" evidence="5">
    <location>
        <begin position="379"/>
        <end position="448"/>
    </location>
</feature>
<dbReference type="SUPFAM" id="SSF69279">
    <property type="entry name" value="Phage tail proteins"/>
    <property type="match status" value="2"/>
</dbReference>
<reference evidence="7 8" key="1">
    <citation type="submission" date="2024-07" db="EMBL/GenBank/DDBJ databases">
        <title>Luteimonas salilacus sp. nov., isolated from the shore soil of Salt Lake in Tibet of China.</title>
        <authorList>
            <person name="Zhang X."/>
            <person name="Li A."/>
        </authorList>
    </citation>
    <scope>NUCLEOTIDE SEQUENCE [LARGE SCALE GENOMIC DNA]</scope>
    <source>
        <strain evidence="7 8">B3-2-R+30</strain>
    </source>
</reference>
<keyword evidence="3" id="KW-0964">Secreted</keyword>
<evidence type="ECO:0000256" key="2">
    <source>
        <dbReference type="ARBA" id="ARBA00005558"/>
    </source>
</evidence>
<feature type="compositionally biased region" description="Basic and acidic residues" evidence="4">
    <location>
        <begin position="634"/>
        <end position="646"/>
    </location>
</feature>
<organism evidence="7 8">
    <name type="scientific">Luteimonas salinilitoris</name>
    <dbReference type="NCBI Taxonomy" id="3237697"/>
    <lineage>
        <taxon>Bacteria</taxon>
        <taxon>Pseudomonadati</taxon>
        <taxon>Pseudomonadota</taxon>
        <taxon>Gammaproteobacteria</taxon>
        <taxon>Lysobacterales</taxon>
        <taxon>Lysobacteraceae</taxon>
        <taxon>Luteimonas</taxon>
    </lineage>
</organism>
<dbReference type="Pfam" id="PF22178">
    <property type="entry name" value="Gp5_trimer_C"/>
    <property type="match status" value="1"/>
</dbReference>
<dbReference type="InterPro" id="IPR050708">
    <property type="entry name" value="T6SS_VgrG/RHS"/>
</dbReference>